<dbReference type="SUPFAM" id="SSF75304">
    <property type="entry name" value="Amidase signature (AS) enzymes"/>
    <property type="match status" value="1"/>
</dbReference>
<keyword evidence="7" id="KW-0934">Plastid</keyword>
<dbReference type="PIRSF" id="PIRSF001221">
    <property type="entry name" value="Amidase_fungi"/>
    <property type="match status" value="1"/>
</dbReference>
<keyword evidence="7" id="KW-0150">Chloroplast</keyword>
<comment type="miscellaneous">
    <text evidence="7">This protein may be expected to contain an N-terminal transit peptide but none has been predicted.</text>
</comment>
<dbReference type="InterPro" id="IPR004412">
    <property type="entry name" value="GatA"/>
</dbReference>
<evidence type="ECO:0000256" key="2">
    <source>
        <dbReference type="ARBA" id="ARBA00022598"/>
    </source>
</evidence>
<dbReference type="GO" id="GO:0016740">
    <property type="term" value="F:transferase activity"/>
    <property type="evidence" value="ECO:0007669"/>
    <property type="project" value="UniProtKB-KW"/>
</dbReference>
<name>A0A061S6J9_9CHLO</name>
<organism evidence="10">
    <name type="scientific">Tetraselmis sp. GSL018</name>
    <dbReference type="NCBI Taxonomy" id="582737"/>
    <lineage>
        <taxon>Eukaryota</taxon>
        <taxon>Viridiplantae</taxon>
        <taxon>Chlorophyta</taxon>
        <taxon>core chlorophytes</taxon>
        <taxon>Chlorodendrophyceae</taxon>
        <taxon>Chlorodendrales</taxon>
        <taxon>Chlorodendraceae</taxon>
        <taxon>Tetraselmis</taxon>
    </lineage>
</organism>
<dbReference type="GO" id="GO:0030956">
    <property type="term" value="C:glutamyl-tRNA(Gln) amidotransferase complex"/>
    <property type="evidence" value="ECO:0007669"/>
    <property type="project" value="UniProtKB-UniRule"/>
</dbReference>
<comment type="subcellular location">
    <subcellularLocation>
        <location evidence="7">Mitochondrion</location>
    </subcellularLocation>
    <subcellularLocation>
        <location evidence="7">Plastid</location>
        <location evidence="7">Chloroplast stroma</location>
    </subcellularLocation>
</comment>
<comment type="subunit">
    <text evidence="7">Subunit of the heterotrimeric GatCAB amidotransferase (AdT) complex, composed of A, B and C subunits.</text>
</comment>
<dbReference type="PROSITE" id="PS00571">
    <property type="entry name" value="AMIDASES"/>
    <property type="match status" value="1"/>
</dbReference>
<keyword evidence="3 7" id="KW-0547">Nucleotide-binding</keyword>
<evidence type="ECO:0000256" key="6">
    <source>
        <dbReference type="ARBA" id="ARBA00047407"/>
    </source>
</evidence>
<dbReference type="GO" id="GO:0005524">
    <property type="term" value="F:ATP binding"/>
    <property type="evidence" value="ECO:0007669"/>
    <property type="project" value="UniProtKB-KW"/>
</dbReference>
<evidence type="ECO:0000256" key="8">
    <source>
        <dbReference type="PIRSR" id="PIRSR001221-1"/>
    </source>
</evidence>
<gene>
    <name evidence="7 10" type="primary">GATA</name>
    <name evidence="10" type="ORF">TSPGSL018_14923</name>
</gene>
<dbReference type="GO" id="GO:0009570">
    <property type="term" value="C:chloroplast stroma"/>
    <property type="evidence" value="ECO:0007669"/>
    <property type="project" value="UniProtKB-SubCell"/>
</dbReference>
<evidence type="ECO:0000259" key="9">
    <source>
        <dbReference type="Pfam" id="PF01425"/>
    </source>
</evidence>
<keyword evidence="7" id="KW-0496">Mitochondrion</keyword>
<dbReference type="GO" id="GO:0032543">
    <property type="term" value="P:mitochondrial translation"/>
    <property type="evidence" value="ECO:0007669"/>
    <property type="project" value="UniProtKB-UniRule"/>
</dbReference>
<dbReference type="PANTHER" id="PTHR11895:SF7">
    <property type="entry name" value="GLUTAMYL-TRNA(GLN) AMIDOTRANSFERASE SUBUNIT A, MITOCHONDRIAL"/>
    <property type="match status" value="1"/>
</dbReference>
<dbReference type="Gene3D" id="3.90.1300.10">
    <property type="entry name" value="Amidase signature (AS) domain"/>
    <property type="match status" value="1"/>
</dbReference>
<feature type="domain" description="Amidase" evidence="9">
    <location>
        <begin position="68"/>
        <end position="523"/>
    </location>
</feature>
<keyword evidence="10" id="KW-0808">Transferase</keyword>
<comment type="catalytic activity">
    <reaction evidence="6 7">
        <text>L-glutamyl-tRNA(Gln) + L-glutamine + ATP + H2O = L-glutaminyl-tRNA(Gln) + L-glutamate + ADP + phosphate + H(+)</text>
        <dbReference type="Rhea" id="RHEA:17521"/>
        <dbReference type="Rhea" id="RHEA-COMP:9681"/>
        <dbReference type="Rhea" id="RHEA-COMP:9684"/>
        <dbReference type="ChEBI" id="CHEBI:15377"/>
        <dbReference type="ChEBI" id="CHEBI:15378"/>
        <dbReference type="ChEBI" id="CHEBI:29985"/>
        <dbReference type="ChEBI" id="CHEBI:30616"/>
        <dbReference type="ChEBI" id="CHEBI:43474"/>
        <dbReference type="ChEBI" id="CHEBI:58359"/>
        <dbReference type="ChEBI" id="CHEBI:78520"/>
        <dbReference type="ChEBI" id="CHEBI:78521"/>
        <dbReference type="ChEBI" id="CHEBI:456216"/>
        <dbReference type="EC" id="6.3.5.7"/>
    </reaction>
</comment>
<sequence>MNTAACFRNVCLSYQTGEQIRPAMCFKLLTVRQQSRALFSRRNSSSTQCSALKTIRDEIKKGQSSVLDVTNKYLKEIREKDQDIKSFIAVDEEAARNQAVELDRRIAEEGIDAVGPLAGIPVAVKDNICTRGVQTTAGSRVLSGYAPPYDAAAAARLRSAGAVLIGKTNMDEFGMGSSTENSAFHATRNPHDLSRVPGGSSGGSAAAVAAGLCGAALGSDTGGSIRQPASFCGVVGLKPTYGRVSRHGLIAYASSLDVIGPMATSVRDAALLLSAIAGRDPNDATSADRPSEDFARGLRAVDELASRPLEGRRVGIIRETMGEGVHGGVQAAVQAAAKQLQALGADVGEVSLPSFSLGLPAYYVIAVSEASSNLSRYDGVRYGQRAPLAEGLKDLYKATRRDGLGDEVKRRILMGTYSLSAGYYDAYYKRAQKVRTLVREEMSAALEQYDVLVSPAAPTPAYKIGEKSEDPLAMYKGDLMTVNVNLSGLPACVVPCGEAADGDALLPVGLQMIGRAFGESDLLEVAHTYEVTRF</sequence>
<feature type="active site" description="Acyl-ester intermediate" evidence="7 8">
    <location>
        <position position="224"/>
    </location>
</feature>
<reference evidence="10" key="1">
    <citation type="submission" date="2014-05" db="EMBL/GenBank/DDBJ databases">
        <title>The transcriptome of the halophilic microalga Tetraselmis sp. GSL018 isolated from the Great Salt Lake, Utah.</title>
        <authorList>
            <person name="Jinkerson R.E."/>
            <person name="D'Adamo S."/>
            <person name="Posewitz M.C."/>
        </authorList>
    </citation>
    <scope>NUCLEOTIDE SEQUENCE</scope>
    <source>
        <strain evidence="10">GSL018</strain>
    </source>
</reference>
<dbReference type="AlphaFoldDB" id="A0A061S6J9"/>
<proteinExistence type="inferred from homology"/>
<dbReference type="InterPro" id="IPR020556">
    <property type="entry name" value="Amidase_CS"/>
</dbReference>
<dbReference type="PANTHER" id="PTHR11895">
    <property type="entry name" value="TRANSAMIDASE"/>
    <property type="match status" value="1"/>
</dbReference>
<keyword evidence="2 7" id="KW-0436">Ligase</keyword>
<dbReference type="Pfam" id="PF01425">
    <property type="entry name" value="Amidase"/>
    <property type="match status" value="1"/>
</dbReference>
<dbReference type="InterPro" id="IPR036928">
    <property type="entry name" value="AS_sf"/>
</dbReference>
<dbReference type="EC" id="6.3.5.7" evidence="7"/>
<evidence type="ECO:0000256" key="5">
    <source>
        <dbReference type="ARBA" id="ARBA00022917"/>
    </source>
</evidence>
<protein>
    <recommendedName>
        <fullName evidence="7">Glutamyl-tRNA(Gln) amidotransferase subunit A, chloroplastic/mitochondrial</fullName>
        <shortName evidence="7">Glu-AdT subunit A</shortName>
        <ecNumber evidence="7">6.3.5.7</ecNumber>
    </recommendedName>
</protein>
<keyword evidence="4 7" id="KW-0067">ATP-binding</keyword>
<dbReference type="InterPro" id="IPR023631">
    <property type="entry name" value="Amidase_dom"/>
</dbReference>
<dbReference type="GO" id="GO:0070681">
    <property type="term" value="P:glutaminyl-tRNAGln biosynthesis via transamidation"/>
    <property type="evidence" value="ECO:0007669"/>
    <property type="project" value="UniProtKB-UniRule"/>
</dbReference>
<comment type="similarity">
    <text evidence="1 7">Belongs to the amidase family. GatA subfamily.</text>
</comment>
<feature type="active site" description="Charge relay system" evidence="7 8">
    <location>
        <position position="125"/>
    </location>
</feature>
<comment type="function">
    <text evidence="7">Allows the formation of correctly charged Gln-tRNA(Gln) through the transamidation of misacylated Glu-tRNA(Gln) in chloroplasts and mitochondria. The reaction takes place in the presence of glutamine and ATP through an activated gamma-phospho-Glu-tRNA(Gln).</text>
</comment>
<evidence type="ECO:0000256" key="3">
    <source>
        <dbReference type="ARBA" id="ARBA00022741"/>
    </source>
</evidence>
<keyword evidence="5 7" id="KW-0648">Protein biosynthesis</keyword>
<dbReference type="GO" id="GO:0050567">
    <property type="term" value="F:glutaminyl-tRNA synthase (glutamine-hydrolyzing) activity"/>
    <property type="evidence" value="ECO:0007669"/>
    <property type="project" value="UniProtKB-UniRule"/>
</dbReference>
<evidence type="ECO:0000313" key="10">
    <source>
        <dbReference type="EMBL" id="JAC78515.1"/>
    </source>
</evidence>
<accession>A0A061S6J9</accession>
<dbReference type="EMBL" id="GBEZ01006908">
    <property type="protein sequence ID" value="JAC78515.1"/>
    <property type="molecule type" value="Transcribed_RNA"/>
</dbReference>
<evidence type="ECO:0000256" key="7">
    <source>
        <dbReference type="HAMAP-Rule" id="MF_03150"/>
    </source>
</evidence>
<dbReference type="InterPro" id="IPR000120">
    <property type="entry name" value="Amidase"/>
</dbReference>
<dbReference type="HAMAP" id="MF_00120">
    <property type="entry name" value="GatA"/>
    <property type="match status" value="1"/>
</dbReference>
<feature type="active site" description="Charge relay system" evidence="7 8">
    <location>
        <position position="200"/>
    </location>
</feature>
<dbReference type="NCBIfam" id="TIGR00132">
    <property type="entry name" value="gatA"/>
    <property type="match status" value="1"/>
</dbReference>
<dbReference type="GO" id="GO:0005739">
    <property type="term" value="C:mitochondrion"/>
    <property type="evidence" value="ECO:0007669"/>
    <property type="project" value="UniProtKB-SubCell"/>
</dbReference>
<evidence type="ECO:0000256" key="1">
    <source>
        <dbReference type="ARBA" id="ARBA00008069"/>
    </source>
</evidence>
<evidence type="ECO:0000256" key="4">
    <source>
        <dbReference type="ARBA" id="ARBA00022840"/>
    </source>
</evidence>